<dbReference type="PANTHER" id="PTHR33841:SF1">
    <property type="entry name" value="DNA METHYLTRANSFERASE A"/>
    <property type="match status" value="1"/>
</dbReference>
<dbReference type="PRINTS" id="PR00507">
    <property type="entry name" value="N12N6MTFRASE"/>
</dbReference>
<keyword evidence="6" id="KW-0540">Nuclease</keyword>
<evidence type="ECO:0000256" key="4">
    <source>
        <dbReference type="ARBA" id="ARBA00047942"/>
    </source>
</evidence>
<dbReference type="GO" id="GO:0009007">
    <property type="term" value="F:site-specific DNA-methyltransferase (adenine-specific) activity"/>
    <property type="evidence" value="ECO:0007669"/>
    <property type="project" value="UniProtKB-EC"/>
</dbReference>
<keyword evidence="3" id="KW-0808">Transferase</keyword>
<dbReference type="Pfam" id="PF02384">
    <property type="entry name" value="N6_Mtase"/>
    <property type="match status" value="1"/>
</dbReference>
<sequence>MDIVRSRERVAEHGEVFTPSWMVESMLDLVKGESERIDSRFLEPACGSGFFLVPVLRRKLATVHARYGRSDFERRYEALLALMSIYGIELLQDNVAECRQNLLDVIAKYLAVGPASEWYSAAAQVLEANIVHGDALSMTTREIRPRPITFPEWSYIGKGKYHRRDFRFDTLTRVSSFGADDTLFADLGKHEIFTPARDHGFLSVRDIAAGRSLDE</sequence>
<proteinExistence type="predicted"/>
<dbReference type="SUPFAM" id="SSF53335">
    <property type="entry name" value="S-adenosyl-L-methionine-dependent methyltransferases"/>
    <property type="match status" value="1"/>
</dbReference>
<dbReference type="GO" id="GO:0032259">
    <property type="term" value="P:methylation"/>
    <property type="evidence" value="ECO:0007669"/>
    <property type="project" value="UniProtKB-KW"/>
</dbReference>
<keyword evidence="6" id="KW-0255">Endonuclease</keyword>
<dbReference type="InterPro" id="IPR050953">
    <property type="entry name" value="N4_N6_ade-DNA_methylase"/>
</dbReference>
<dbReference type="RefSeq" id="WP_065157870.1">
    <property type="nucleotide sequence ID" value="NZ_LZLQ01000038.1"/>
</dbReference>
<reference evidence="6 7" key="1">
    <citation type="submission" date="2016-06" db="EMBL/GenBank/DDBJ databases">
        <authorList>
            <person name="Kjaerup R.B."/>
            <person name="Dalgaard T.S."/>
            <person name="Juul-Madsen H.R."/>
        </authorList>
    </citation>
    <scope>NUCLEOTIDE SEQUENCE [LARGE SCALE GENOMIC DNA]</scope>
    <source>
        <strain evidence="6 7">1245139.5</strain>
    </source>
</reference>
<accession>A0A1A3N7U9</accession>
<dbReference type="InterPro" id="IPR003356">
    <property type="entry name" value="DNA_methylase_A-5"/>
</dbReference>
<dbReference type="EMBL" id="LZLQ01000038">
    <property type="protein sequence ID" value="OBK17866.1"/>
    <property type="molecule type" value="Genomic_DNA"/>
</dbReference>
<comment type="catalytic activity">
    <reaction evidence="4">
        <text>a 2'-deoxyadenosine in DNA + S-adenosyl-L-methionine = an N(6)-methyl-2'-deoxyadenosine in DNA + S-adenosyl-L-homocysteine + H(+)</text>
        <dbReference type="Rhea" id="RHEA:15197"/>
        <dbReference type="Rhea" id="RHEA-COMP:12418"/>
        <dbReference type="Rhea" id="RHEA-COMP:12419"/>
        <dbReference type="ChEBI" id="CHEBI:15378"/>
        <dbReference type="ChEBI" id="CHEBI:57856"/>
        <dbReference type="ChEBI" id="CHEBI:59789"/>
        <dbReference type="ChEBI" id="CHEBI:90615"/>
        <dbReference type="ChEBI" id="CHEBI:90616"/>
        <dbReference type="EC" id="2.1.1.72"/>
    </reaction>
</comment>
<dbReference type="GO" id="GO:0003677">
    <property type="term" value="F:DNA binding"/>
    <property type="evidence" value="ECO:0007669"/>
    <property type="project" value="InterPro"/>
</dbReference>
<evidence type="ECO:0000313" key="7">
    <source>
        <dbReference type="Proteomes" id="UP000093629"/>
    </source>
</evidence>
<dbReference type="Proteomes" id="UP000093629">
    <property type="component" value="Unassembled WGS sequence"/>
</dbReference>
<dbReference type="OrthoDB" id="4280289at2"/>
<keyword evidence="7" id="KW-1185">Reference proteome</keyword>
<gene>
    <name evidence="6" type="ORF">A5636_21795</name>
</gene>
<organism evidence="6 7">
    <name type="scientific">Mycobacterium asiaticum</name>
    <dbReference type="NCBI Taxonomy" id="1790"/>
    <lineage>
        <taxon>Bacteria</taxon>
        <taxon>Bacillati</taxon>
        <taxon>Actinomycetota</taxon>
        <taxon>Actinomycetes</taxon>
        <taxon>Mycobacteriales</taxon>
        <taxon>Mycobacteriaceae</taxon>
        <taxon>Mycobacterium</taxon>
    </lineage>
</organism>
<dbReference type="AlphaFoldDB" id="A0A1A3N7U9"/>
<feature type="domain" description="DNA methylase adenine-specific" evidence="5">
    <location>
        <begin position="10"/>
        <end position="102"/>
    </location>
</feature>
<evidence type="ECO:0000256" key="3">
    <source>
        <dbReference type="ARBA" id="ARBA00022679"/>
    </source>
</evidence>
<dbReference type="EC" id="2.1.1.72" evidence="1"/>
<comment type="caution">
    <text evidence="6">The sequence shown here is derived from an EMBL/GenBank/DDBJ whole genome shotgun (WGS) entry which is preliminary data.</text>
</comment>
<dbReference type="InterPro" id="IPR029063">
    <property type="entry name" value="SAM-dependent_MTases_sf"/>
</dbReference>
<evidence type="ECO:0000259" key="5">
    <source>
        <dbReference type="Pfam" id="PF02384"/>
    </source>
</evidence>
<evidence type="ECO:0000256" key="1">
    <source>
        <dbReference type="ARBA" id="ARBA00011900"/>
    </source>
</evidence>
<name>A0A1A3N7U9_MYCAS</name>
<dbReference type="GO" id="GO:0008170">
    <property type="term" value="F:N-methyltransferase activity"/>
    <property type="evidence" value="ECO:0007669"/>
    <property type="project" value="InterPro"/>
</dbReference>
<keyword evidence="2" id="KW-0489">Methyltransferase</keyword>
<dbReference type="GO" id="GO:0004519">
    <property type="term" value="F:endonuclease activity"/>
    <property type="evidence" value="ECO:0007669"/>
    <property type="project" value="UniProtKB-KW"/>
</dbReference>
<dbReference type="Gene3D" id="3.40.50.150">
    <property type="entry name" value="Vaccinia Virus protein VP39"/>
    <property type="match status" value="1"/>
</dbReference>
<evidence type="ECO:0000313" key="6">
    <source>
        <dbReference type="EMBL" id="OBK17866.1"/>
    </source>
</evidence>
<evidence type="ECO:0000256" key="2">
    <source>
        <dbReference type="ARBA" id="ARBA00022603"/>
    </source>
</evidence>
<protein>
    <recommendedName>
        <fullName evidence="1">site-specific DNA-methyltransferase (adenine-specific)</fullName>
        <ecNumber evidence="1">2.1.1.72</ecNumber>
    </recommendedName>
</protein>
<dbReference type="PANTHER" id="PTHR33841">
    <property type="entry name" value="DNA METHYLTRANSFERASE YEEA-RELATED"/>
    <property type="match status" value="1"/>
</dbReference>
<keyword evidence="6" id="KW-0378">Hydrolase</keyword>